<keyword evidence="2" id="KW-0675">Receptor</keyword>
<dbReference type="NCBIfam" id="TIGR00229">
    <property type="entry name" value="sensory_box"/>
    <property type="match status" value="1"/>
</dbReference>
<dbReference type="InterPro" id="IPR013767">
    <property type="entry name" value="PAS_fold"/>
</dbReference>
<reference evidence="2 3" key="1">
    <citation type="journal article" date="2018" name="Gigascience">
        <title>Genomes of trombidid mites reveal novel predicted allergens and laterally-transferred genes associated with secondary metabolism.</title>
        <authorList>
            <person name="Dong X."/>
            <person name="Chaisiri K."/>
            <person name="Xia D."/>
            <person name="Armstrong S.D."/>
            <person name="Fang Y."/>
            <person name="Donnelly M.J."/>
            <person name="Kadowaki T."/>
            <person name="McGarry J.W."/>
            <person name="Darby A.C."/>
            <person name="Makepeace B.L."/>
        </authorList>
    </citation>
    <scope>NUCLEOTIDE SEQUENCE [LARGE SCALE GENOMIC DNA]</scope>
    <source>
        <strain evidence="2">UoL-WK</strain>
    </source>
</reference>
<dbReference type="Gene3D" id="3.30.450.20">
    <property type="entry name" value="PAS domain"/>
    <property type="match status" value="1"/>
</dbReference>
<dbReference type="SUPFAM" id="SSF55785">
    <property type="entry name" value="PYP-like sensor domain (PAS domain)"/>
    <property type="match status" value="1"/>
</dbReference>
<comment type="caution">
    <text evidence="2">The sequence shown here is derived from an EMBL/GenBank/DDBJ whole genome shotgun (WGS) entry which is preliminary data.</text>
</comment>
<dbReference type="AlphaFoldDB" id="A0A443RBG9"/>
<dbReference type="EMBL" id="NCKU01001252">
    <property type="protein sequence ID" value="RWS12619.1"/>
    <property type="molecule type" value="Genomic_DNA"/>
</dbReference>
<name>A0A443RBG9_9ACAR</name>
<evidence type="ECO:0000313" key="2">
    <source>
        <dbReference type="EMBL" id="RWS12619.1"/>
    </source>
</evidence>
<dbReference type="SMART" id="SM00091">
    <property type="entry name" value="PAS"/>
    <property type="match status" value="1"/>
</dbReference>
<protein>
    <submittedName>
        <fullName evidence="2">Aryl hydrocarbon receptor nuclear translocator-like protein</fullName>
    </submittedName>
</protein>
<dbReference type="OrthoDB" id="7788762at2759"/>
<evidence type="ECO:0000259" key="1">
    <source>
        <dbReference type="PROSITE" id="PS50112"/>
    </source>
</evidence>
<dbReference type="Pfam" id="PF00989">
    <property type="entry name" value="PAS"/>
    <property type="match status" value="1"/>
</dbReference>
<dbReference type="Proteomes" id="UP000285301">
    <property type="component" value="Unassembled WGS sequence"/>
</dbReference>
<feature type="domain" description="PAS" evidence="1">
    <location>
        <begin position="1"/>
        <end position="70"/>
    </location>
</feature>
<proteinExistence type="predicted"/>
<gene>
    <name evidence="2" type="ORF">B4U79_18000</name>
</gene>
<dbReference type="GO" id="GO:0006355">
    <property type="term" value="P:regulation of DNA-templated transcription"/>
    <property type="evidence" value="ECO:0007669"/>
    <property type="project" value="InterPro"/>
</dbReference>
<sequence length="86" mass="10012">MDHLYDLIEAINGFVIVTNGDGKIMFVSPNCEKYVGHQCYDMMGNELSSFIHSSDINKVENYLRNAKKQIIQKDIYNKNIYFLKKT</sequence>
<keyword evidence="3" id="KW-1185">Reference proteome</keyword>
<organism evidence="2 3">
    <name type="scientific">Dinothrombium tinctorium</name>
    <dbReference type="NCBI Taxonomy" id="1965070"/>
    <lineage>
        <taxon>Eukaryota</taxon>
        <taxon>Metazoa</taxon>
        <taxon>Ecdysozoa</taxon>
        <taxon>Arthropoda</taxon>
        <taxon>Chelicerata</taxon>
        <taxon>Arachnida</taxon>
        <taxon>Acari</taxon>
        <taxon>Acariformes</taxon>
        <taxon>Trombidiformes</taxon>
        <taxon>Prostigmata</taxon>
        <taxon>Anystina</taxon>
        <taxon>Parasitengona</taxon>
        <taxon>Trombidioidea</taxon>
        <taxon>Trombidiidae</taxon>
        <taxon>Dinothrombium</taxon>
    </lineage>
</organism>
<evidence type="ECO:0000313" key="3">
    <source>
        <dbReference type="Proteomes" id="UP000285301"/>
    </source>
</evidence>
<dbReference type="PROSITE" id="PS50112">
    <property type="entry name" value="PAS"/>
    <property type="match status" value="1"/>
</dbReference>
<dbReference type="InterPro" id="IPR000014">
    <property type="entry name" value="PAS"/>
</dbReference>
<dbReference type="CDD" id="cd00130">
    <property type="entry name" value="PAS"/>
    <property type="match status" value="1"/>
</dbReference>
<dbReference type="InterPro" id="IPR035965">
    <property type="entry name" value="PAS-like_dom_sf"/>
</dbReference>
<accession>A0A443RBG9</accession>